<reference evidence="1" key="1">
    <citation type="submission" date="2021-06" db="EMBL/GenBank/DDBJ databases">
        <authorList>
            <person name="Kallberg Y."/>
            <person name="Tangrot J."/>
            <person name="Rosling A."/>
        </authorList>
    </citation>
    <scope>NUCLEOTIDE SEQUENCE</scope>
    <source>
        <strain evidence="1">CL356</strain>
    </source>
</reference>
<comment type="caution">
    <text evidence="1">The sequence shown here is derived from an EMBL/GenBank/DDBJ whole genome shotgun (WGS) entry which is preliminary data.</text>
</comment>
<keyword evidence="2" id="KW-1185">Reference proteome</keyword>
<proteinExistence type="predicted"/>
<dbReference type="EMBL" id="CAJVPT010004590">
    <property type="protein sequence ID" value="CAG8509782.1"/>
    <property type="molecule type" value="Genomic_DNA"/>
</dbReference>
<evidence type="ECO:0000313" key="2">
    <source>
        <dbReference type="Proteomes" id="UP000789525"/>
    </source>
</evidence>
<dbReference type="Proteomes" id="UP000789525">
    <property type="component" value="Unassembled WGS sequence"/>
</dbReference>
<gene>
    <name evidence="1" type="ORF">ACOLOM_LOCUS3168</name>
</gene>
<name>A0ACA9L5A9_9GLOM</name>
<evidence type="ECO:0000313" key="1">
    <source>
        <dbReference type="EMBL" id="CAG8509782.1"/>
    </source>
</evidence>
<feature type="non-terminal residue" evidence="1">
    <location>
        <position position="1"/>
    </location>
</feature>
<protein>
    <submittedName>
        <fullName evidence="1">216_t:CDS:1</fullName>
    </submittedName>
</protein>
<accession>A0ACA9L5A9</accession>
<sequence length="64" mass="7767">RLILLIEKIYRTYKRYLNNNTPEIEKKEKLAKIIEVINKNGKRIDNPPINRHNTSNYHIQQYSD</sequence>
<organism evidence="1 2">
    <name type="scientific">Acaulospora colombiana</name>
    <dbReference type="NCBI Taxonomy" id="27376"/>
    <lineage>
        <taxon>Eukaryota</taxon>
        <taxon>Fungi</taxon>
        <taxon>Fungi incertae sedis</taxon>
        <taxon>Mucoromycota</taxon>
        <taxon>Glomeromycotina</taxon>
        <taxon>Glomeromycetes</taxon>
        <taxon>Diversisporales</taxon>
        <taxon>Acaulosporaceae</taxon>
        <taxon>Acaulospora</taxon>
    </lineage>
</organism>